<evidence type="ECO:0000313" key="1">
    <source>
        <dbReference type="EMBL" id="GAA4448017.1"/>
    </source>
</evidence>
<dbReference type="Proteomes" id="UP001500840">
    <property type="component" value="Unassembled WGS sequence"/>
</dbReference>
<protein>
    <recommendedName>
        <fullName evidence="3">Apea-like HEPN domain-containing protein</fullName>
    </recommendedName>
</protein>
<accession>A0ABP8MEW7</accession>
<reference evidence="2" key="1">
    <citation type="journal article" date="2019" name="Int. J. Syst. Evol. Microbiol.">
        <title>The Global Catalogue of Microorganisms (GCM) 10K type strain sequencing project: providing services to taxonomists for standard genome sequencing and annotation.</title>
        <authorList>
            <consortium name="The Broad Institute Genomics Platform"/>
            <consortium name="The Broad Institute Genome Sequencing Center for Infectious Disease"/>
            <person name="Wu L."/>
            <person name="Ma J."/>
        </authorList>
    </citation>
    <scope>NUCLEOTIDE SEQUENCE [LARGE SCALE GENOMIC DNA]</scope>
    <source>
        <strain evidence="2">JCM 17759</strain>
    </source>
</reference>
<organism evidence="1 2">
    <name type="scientific">Novipirellula rosea</name>
    <dbReference type="NCBI Taxonomy" id="1031540"/>
    <lineage>
        <taxon>Bacteria</taxon>
        <taxon>Pseudomonadati</taxon>
        <taxon>Planctomycetota</taxon>
        <taxon>Planctomycetia</taxon>
        <taxon>Pirellulales</taxon>
        <taxon>Pirellulaceae</taxon>
        <taxon>Novipirellula</taxon>
    </lineage>
</organism>
<name>A0ABP8MEW7_9BACT</name>
<comment type="caution">
    <text evidence="1">The sequence shown here is derived from an EMBL/GenBank/DDBJ whole genome shotgun (WGS) entry which is preliminary data.</text>
</comment>
<keyword evidence="2" id="KW-1185">Reference proteome</keyword>
<evidence type="ECO:0000313" key="2">
    <source>
        <dbReference type="Proteomes" id="UP001500840"/>
    </source>
</evidence>
<sequence>MQKLIEALSKEPARLKLVLMPVTRLLIESPVTIGKYHIFPPEYVSLAELRPVPNATLSSGQGDGLISLSGQTLREVKTSITGFGLDVLSESPLIGFVTEINWTEFLSSDHEHDRQLLHECVRNANRAFDILRFDHCRLDIPATLPGRIGSWLEMPGFIGAMIYTLEDHESYLIACESDCPTSVTKGIGLDLFGYEVDDIPDASDGEVSSIAIHALSLFAEVLEAGSETVKFVRAMTLLEFLATPDGFRSWKKLKGDIVCHVAHDKADYHRRCQRFAELTSSESPSGEQTGLRTLVVHHGRYLEEIVPEGSNRALLFRELQEFISGVLSDMLDRPTMSWIQFCEYRLTMKKAMGVA</sequence>
<dbReference type="EMBL" id="BAABGA010000015">
    <property type="protein sequence ID" value="GAA4448017.1"/>
    <property type="molecule type" value="Genomic_DNA"/>
</dbReference>
<gene>
    <name evidence="1" type="ORF">GCM10023156_10610</name>
</gene>
<evidence type="ECO:0008006" key="3">
    <source>
        <dbReference type="Google" id="ProtNLM"/>
    </source>
</evidence>
<dbReference type="RefSeq" id="WP_345320123.1">
    <property type="nucleotide sequence ID" value="NZ_BAABGA010000015.1"/>
</dbReference>
<proteinExistence type="predicted"/>